<sequence>MFGKCRYYAKGQAEYRSVLLQYEKENKND</sequence>
<organism evidence="1">
    <name type="scientific">Dulem virus 35</name>
    <dbReference type="NCBI Taxonomy" id="3145753"/>
    <lineage>
        <taxon>Viruses</taxon>
        <taxon>Duplodnaviria</taxon>
        <taxon>Heunggongvirae</taxon>
        <taxon>Uroviricota</taxon>
        <taxon>Caudoviricetes</taxon>
    </lineage>
</organism>
<protein>
    <submittedName>
        <fullName evidence="1">Uncharacterized protein</fullName>
    </submittedName>
</protein>
<dbReference type="EMBL" id="PP511522">
    <property type="protein sequence ID" value="XCD05094.1"/>
    <property type="molecule type" value="Genomic_DNA"/>
</dbReference>
<reference evidence="1" key="1">
    <citation type="submission" date="2024-03" db="EMBL/GenBank/DDBJ databases">
        <title>Diverse circular DNA viruses in blood, oral, and fecal samples of captive lemurs.</title>
        <authorList>
            <person name="Paietta E.N."/>
            <person name="Kraberger S."/>
            <person name="Lund M.C."/>
            <person name="Custer J.M."/>
            <person name="Vargas K.M."/>
            <person name="Ehmke E.E."/>
            <person name="Yoder A.D."/>
            <person name="Varsani A."/>
        </authorList>
    </citation>
    <scope>NUCLEOTIDE SEQUENCE</scope>
    <source>
        <strain evidence="1">Duke_24FS_4</strain>
    </source>
</reference>
<accession>A0AAU8B0J0</accession>
<name>A0AAU8B0J0_9CAUD</name>
<evidence type="ECO:0000313" key="1">
    <source>
        <dbReference type="EMBL" id="XCD05094.1"/>
    </source>
</evidence>
<proteinExistence type="predicted"/>